<dbReference type="PRINTS" id="PR01983">
    <property type="entry name" value="NOTCH"/>
</dbReference>
<keyword evidence="11 17" id="KW-1133">Transmembrane helix</keyword>
<dbReference type="PROSITE" id="PS00010">
    <property type="entry name" value="ASX_HYDROXYL"/>
    <property type="match status" value="11"/>
</dbReference>
<dbReference type="WBParaSite" id="maker-uti_cns_0007761-snap-gene-0.4-mRNA-1">
    <property type="protein sequence ID" value="maker-uti_cns_0007761-snap-gene-0.4-mRNA-1"/>
    <property type="gene ID" value="maker-uti_cns_0007761-snap-gene-0.4"/>
</dbReference>
<keyword evidence="4 15" id="KW-0245">EGF-like domain</keyword>
<keyword evidence="10" id="KW-0832">Ubl conjugation</keyword>
<dbReference type="FunFam" id="2.10.25.10:FF:000151">
    <property type="entry name" value="FAT atypical cadherin 4"/>
    <property type="match status" value="1"/>
</dbReference>
<name>A0A1I8HSG3_9PLAT</name>
<keyword evidence="12 17" id="KW-0472">Membrane</keyword>
<feature type="disulfide bond" evidence="15">
    <location>
        <begin position="838"/>
        <end position="847"/>
    </location>
</feature>
<keyword evidence="8" id="KW-0221">Differentiation</keyword>
<keyword evidence="6 17" id="KW-0732">Signal</keyword>
<dbReference type="Pfam" id="PF07645">
    <property type="entry name" value="EGF_CA"/>
    <property type="match status" value="11"/>
</dbReference>
<feature type="disulfide bond" evidence="16">
    <location>
        <begin position="609"/>
        <end position="618"/>
    </location>
</feature>
<feature type="transmembrane region" description="Helical" evidence="18">
    <location>
        <begin position="1060"/>
        <end position="1081"/>
    </location>
</feature>
<feature type="disulfide bond" evidence="16">
    <location>
        <begin position="1236"/>
        <end position="1245"/>
    </location>
</feature>
<feature type="disulfide bond" evidence="15">
    <location>
        <begin position="1307"/>
        <end position="1316"/>
    </location>
</feature>
<dbReference type="InterPro" id="IPR051022">
    <property type="entry name" value="Notch_Cell-Fate_Det"/>
</dbReference>
<dbReference type="PROSITE" id="PS00022">
    <property type="entry name" value="EGF_1"/>
    <property type="match status" value="13"/>
</dbReference>
<dbReference type="InterPro" id="IPR001774">
    <property type="entry name" value="DSL"/>
</dbReference>
<keyword evidence="2 17" id="KW-0217">Developmental protein</keyword>
<evidence type="ECO:0000256" key="12">
    <source>
        <dbReference type="ARBA" id="ARBA00023136"/>
    </source>
</evidence>
<keyword evidence="5 17" id="KW-0812">Transmembrane</keyword>
<evidence type="ECO:0000256" key="14">
    <source>
        <dbReference type="ARBA" id="ARBA00023180"/>
    </source>
</evidence>
<accession>A0A1I8HSG3</accession>
<feature type="disulfide bond" evidence="15">
    <location>
        <begin position="1347"/>
        <end position="1356"/>
    </location>
</feature>
<feature type="domain" description="EGF-like" evidence="19">
    <location>
        <begin position="970"/>
        <end position="1008"/>
    </location>
</feature>
<dbReference type="GO" id="GO:0042063">
    <property type="term" value="P:gliogenesis"/>
    <property type="evidence" value="ECO:0007669"/>
    <property type="project" value="UniProtKB-ARBA"/>
</dbReference>
<dbReference type="FunFam" id="2.10.25.140:FF:000001">
    <property type="entry name" value="Delta-like protein"/>
    <property type="match status" value="2"/>
</dbReference>
<feature type="domain" description="EGF-like" evidence="19">
    <location>
        <begin position="1359"/>
        <end position="1397"/>
    </location>
</feature>
<feature type="domain" description="EGF-like" evidence="19">
    <location>
        <begin position="930"/>
        <end position="968"/>
    </location>
</feature>
<evidence type="ECO:0000313" key="22">
    <source>
        <dbReference type="WBParaSite" id="maker-uti_cns_0007761-snap-gene-0.4-mRNA-1"/>
    </source>
</evidence>
<feature type="domain" description="DSL" evidence="20">
    <location>
        <begin position="1234"/>
        <end position="1279"/>
    </location>
</feature>
<evidence type="ECO:0000256" key="4">
    <source>
        <dbReference type="ARBA" id="ARBA00022536"/>
    </source>
</evidence>
<feature type="disulfide bond" evidence="15">
    <location>
        <begin position="918"/>
        <end position="927"/>
    </location>
</feature>
<proteinExistence type="predicted"/>
<feature type="domain" description="EGF-like" evidence="19">
    <location>
        <begin position="890"/>
        <end position="928"/>
    </location>
</feature>
<comment type="subcellular location">
    <subcellularLocation>
        <location evidence="1">Cell membrane</location>
        <topology evidence="1">Single-pass type I membrane protein</topology>
    </subcellularLocation>
    <subcellularLocation>
        <location evidence="17">Membrane</location>
        <topology evidence="17">Single-pass type I membrane protein</topology>
    </subcellularLocation>
</comment>
<keyword evidence="13 15" id="KW-1015">Disulfide bond</keyword>
<dbReference type="GO" id="GO:0005509">
    <property type="term" value="F:calcium ion binding"/>
    <property type="evidence" value="ECO:0007669"/>
    <property type="project" value="InterPro"/>
</dbReference>
<dbReference type="InterPro" id="IPR000742">
    <property type="entry name" value="EGF"/>
</dbReference>
<evidence type="ECO:0000256" key="13">
    <source>
        <dbReference type="ARBA" id="ARBA00023157"/>
    </source>
</evidence>
<evidence type="ECO:0000259" key="19">
    <source>
        <dbReference type="PROSITE" id="PS50026"/>
    </source>
</evidence>
<dbReference type="Gene3D" id="2.10.25.140">
    <property type="match status" value="2"/>
</dbReference>
<evidence type="ECO:0000256" key="6">
    <source>
        <dbReference type="ARBA" id="ARBA00022729"/>
    </source>
</evidence>
<dbReference type="GO" id="GO:0048666">
    <property type="term" value="P:neuron development"/>
    <property type="evidence" value="ECO:0007669"/>
    <property type="project" value="UniProtKB-ARBA"/>
</dbReference>
<evidence type="ECO:0000259" key="20">
    <source>
        <dbReference type="PROSITE" id="PS51051"/>
    </source>
</evidence>
<feature type="disulfide bond" evidence="15">
    <location>
        <begin position="719"/>
        <end position="728"/>
    </location>
</feature>
<feature type="domain" description="EGF-like" evidence="19">
    <location>
        <begin position="1319"/>
        <end position="1357"/>
    </location>
</feature>
<evidence type="ECO:0000256" key="16">
    <source>
        <dbReference type="PROSITE-ProRule" id="PRU00377"/>
    </source>
</evidence>
<dbReference type="GO" id="GO:0023052">
    <property type="term" value="P:signaling"/>
    <property type="evidence" value="ECO:0007669"/>
    <property type="project" value="UniProtKB-ARBA"/>
</dbReference>
<dbReference type="SMART" id="SM00051">
    <property type="entry name" value="DSL"/>
    <property type="match status" value="2"/>
</dbReference>
<feature type="domain" description="DSL" evidence="20">
    <location>
        <begin position="607"/>
        <end position="651"/>
    </location>
</feature>
<dbReference type="SUPFAM" id="SSF57184">
    <property type="entry name" value="Growth factor receptor domain"/>
    <property type="match status" value="3"/>
</dbReference>
<evidence type="ECO:0000313" key="21">
    <source>
        <dbReference type="Proteomes" id="UP000095280"/>
    </source>
</evidence>
<feature type="domain" description="EGF-like" evidence="19">
    <location>
        <begin position="1281"/>
        <end position="1317"/>
    </location>
</feature>
<keyword evidence="3" id="KW-1003">Cell membrane</keyword>
<evidence type="ECO:0000256" key="11">
    <source>
        <dbReference type="ARBA" id="ARBA00022989"/>
    </source>
</evidence>
<dbReference type="InterPro" id="IPR009030">
    <property type="entry name" value="Growth_fac_rcpt_cys_sf"/>
</dbReference>
<feature type="disulfide bond" evidence="16">
    <location>
        <begin position="1270"/>
        <end position="1279"/>
    </location>
</feature>
<dbReference type="PANTHER" id="PTHR24049">
    <property type="entry name" value="CRUMBS FAMILY MEMBER"/>
    <property type="match status" value="1"/>
</dbReference>
<feature type="transmembrane region" description="Helical" evidence="18">
    <location>
        <begin position="1158"/>
        <end position="1180"/>
    </location>
</feature>
<organism evidence="21 22">
    <name type="scientific">Macrostomum lignano</name>
    <dbReference type="NCBI Taxonomy" id="282301"/>
    <lineage>
        <taxon>Eukaryota</taxon>
        <taxon>Metazoa</taxon>
        <taxon>Spiralia</taxon>
        <taxon>Lophotrochozoa</taxon>
        <taxon>Platyhelminthes</taxon>
        <taxon>Rhabditophora</taxon>
        <taxon>Macrostomorpha</taxon>
        <taxon>Macrostomida</taxon>
        <taxon>Macrostomidae</taxon>
        <taxon>Macrostomum</taxon>
    </lineage>
</organism>
<dbReference type="Pfam" id="PF01414">
    <property type="entry name" value="DSL"/>
    <property type="match status" value="2"/>
</dbReference>
<dbReference type="InterPro" id="IPR049883">
    <property type="entry name" value="NOTCH1_EGF-like"/>
</dbReference>
<evidence type="ECO:0000256" key="8">
    <source>
        <dbReference type="ARBA" id="ARBA00022782"/>
    </source>
</evidence>
<dbReference type="PROSITE" id="PS01186">
    <property type="entry name" value="EGF_2"/>
    <property type="match status" value="5"/>
</dbReference>
<evidence type="ECO:0000256" key="3">
    <source>
        <dbReference type="ARBA" id="ARBA00022475"/>
    </source>
</evidence>
<dbReference type="PROSITE" id="PS50026">
    <property type="entry name" value="EGF_3"/>
    <property type="match status" value="13"/>
</dbReference>
<dbReference type="GO" id="GO:0005886">
    <property type="term" value="C:plasma membrane"/>
    <property type="evidence" value="ECO:0007669"/>
    <property type="project" value="UniProtKB-SubCell"/>
</dbReference>
<evidence type="ECO:0000256" key="10">
    <source>
        <dbReference type="ARBA" id="ARBA00022843"/>
    </source>
</evidence>
<feature type="domain" description="EGF-like" evidence="19">
    <location>
        <begin position="770"/>
        <end position="808"/>
    </location>
</feature>
<feature type="domain" description="EGF-like" evidence="19">
    <location>
        <begin position="850"/>
        <end position="888"/>
    </location>
</feature>
<evidence type="ECO:0000256" key="1">
    <source>
        <dbReference type="ARBA" id="ARBA00004251"/>
    </source>
</evidence>
<evidence type="ECO:0000256" key="5">
    <source>
        <dbReference type="ARBA" id="ARBA00022692"/>
    </source>
</evidence>
<feature type="domain" description="EGF-like" evidence="19">
    <location>
        <begin position="1010"/>
        <end position="1047"/>
    </location>
</feature>
<dbReference type="FunFam" id="2.10.25.10:FF:000173">
    <property type="entry name" value="Neurogenic locus notch protein 2"/>
    <property type="match status" value="4"/>
</dbReference>
<keyword evidence="14" id="KW-0325">Glycoprotein</keyword>
<evidence type="ECO:0000256" key="9">
    <source>
        <dbReference type="ARBA" id="ARBA00022837"/>
    </source>
</evidence>
<evidence type="ECO:0000256" key="15">
    <source>
        <dbReference type="PROSITE-ProRule" id="PRU00076"/>
    </source>
</evidence>
<feature type="domain" description="EGF-like" evidence="19">
    <location>
        <begin position="691"/>
        <end position="729"/>
    </location>
</feature>
<dbReference type="PROSITE" id="PS01187">
    <property type="entry name" value="EGF_CA"/>
    <property type="match status" value="4"/>
</dbReference>
<keyword evidence="7 17" id="KW-0677">Repeat</keyword>
<feature type="disulfide bond" evidence="15">
    <location>
        <begin position="1387"/>
        <end position="1396"/>
    </location>
</feature>
<comment type="caution">
    <text evidence="15">Lacks conserved residue(s) required for the propagation of feature annotation.</text>
</comment>
<evidence type="ECO:0000256" key="18">
    <source>
        <dbReference type="SAM" id="Phobius"/>
    </source>
</evidence>
<feature type="disulfide bond" evidence="15">
    <location>
        <begin position="758"/>
        <end position="767"/>
    </location>
</feature>
<dbReference type="CDD" id="cd00054">
    <property type="entry name" value="EGF_CA"/>
    <property type="match status" value="12"/>
</dbReference>
<dbReference type="InterPro" id="IPR000152">
    <property type="entry name" value="EGF-type_Asp/Asn_hydroxyl_site"/>
</dbReference>
<reference evidence="22" key="1">
    <citation type="submission" date="2016-11" db="UniProtKB">
        <authorList>
            <consortium name="WormBaseParasite"/>
        </authorList>
    </citation>
    <scope>IDENTIFICATION</scope>
</reference>
<comment type="function">
    <text evidence="17">Putative Notch ligand involved in the mediation of Notch signaling.</text>
</comment>
<feature type="disulfide bond" evidence="16">
    <location>
        <begin position="622"/>
        <end position="634"/>
    </location>
</feature>
<dbReference type="PROSITE" id="PS51051">
    <property type="entry name" value="DSL"/>
    <property type="match status" value="2"/>
</dbReference>
<feature type="domain" description="EGF-like" evidence="19">
    <location>
        <begin position="653"/>
        <end position="689"/>
    </location>
</feature>
<protein>
    <recommendedName>
        <fullName evidence="17">Delta-like protein</fullName>
    </recommendedName>
</protein>
<feature type="domain" description="EGF-like" evidence="19">
    <location>
        <begin position="810"/>
        <end position="848"/>
    </location>
</feature>
<dbReference type="FunFam" id="2.10.25.10:FF:000230">
    <property type="entry name" value="Delta-like protein"/>
    <property type="match status" value="1"/>
</dbReference>
<feature type="disulfide bond" evidence="15">
    <location>
        <begin position="878"/>
        <end position="887"/>
    </location>
</feature>
<feature type="disulfide bond" evidence="15">
    <location>
        <begin position="798"/>
        <end position="807"/>
    </location>
</feature>
<feature type="disulfide bond" evidence="16">
    <location>
        <begin position="642"/>
        <end position="651"/>
    </location>
</feature>
<dbReference type="Proteomes" id="UP000095280">
    <property type="component" value="Unplaced"/>
</dbReference>
<dbReference type="Gene3D" id="1.10.1410.40">
    <property type="match status" value="1"/>
</dbReference>
<feature type="disulfide bond" evidence="15">
    <location>
        <begin position="998"/>
        <end position="1007"/>
    </location>
</feature>
<dbReference type="GO" id="GO:0000902">
    <property type="term" value="P:cell morphogenesis"/>
    <property type="evidence" value="ECO:0007669"/>
    <property type="project" value="UniProtKB-ARBA"/>
</dbReference>
<dbReference type="SMART" id="SM00179">
    <property type="entry name" value="EGF_CA"/>
    <property type="match status" value="12"/>
</dbReference>
<keyword evidence="9" id="KW-0106">Calcium</keyword>
<keyword evidence="21" id="KW-1185">Reference proteome</keyword>
<feature type="disulfide bond" evidence="15">
    <location>
        <begin position="1037"/>
        <end position="1046"/>
    </location>
</feature>
<dbReference type="InterPro" id="IPR018097">
    <property type="entry name" value="EGF_Ca-bd_CS"/>
</dbReference>
<feature type="disulfide bond" evidence="15">
    <location>
        <begin position="958"/>
        <end position="967"/>
    </location>
</feature>
<feature type="disulfide bond" evidence="15">
    <location>
        <begin position="679"/>
        <end position="688"/>
    </location>
</feature>
<evidence type="ECO:0000256" key="2">
    <source>
        <dbReference type="ARBA" id="ARBA00022473"/>
    </source>
</evidence>
<sequence length="1409" mass="154016">MQLIPGREYHQRGLCECDGAPEQQELVNGHIQCLGFALDNVSACRLCRYPPIAPLLPNRVSNIPHPVLEALRKVLTSASSPCHVVHAASPDREGEELRVSTSFLENRMLRSLSTLQGQLFVTLKYLVKKVICHKNGFNQQGLKSYHVKTITFRMVDETPVEQWKKENLVSLTRQSLQMLLDCVEKSREQDRQTPDTPDRSRGRIMNHFFLSDAAIYLKGADKERVEQHLDGIMSKLRTVIDRLPQLLQQFIGSLRPVSDSGTFYFHPFQILPNMSPLPLTKSSALEYYQIYDVESLTELIARLPDCALSAREALRALACLKFGERGTAERVVSLCSSHSVSRGIAWSREKSATEATEEFVMRHLRSRDSAWKFCFRFDQRPKLEFLAGALRTCFPLRLSGSNYFYMNFDALLWALRLELRTDREARAQDWIRDVAEREDSDEQELQVAVFYSSNPEQFLVGGTGYMRVQFHTYYNHDSRASDGTYCDTFFSWRESACDPKFQLFADRTNAGGNNLFNYGQAGYYGDLDIVNFGGRFGEIANPVVIDMPYWNPGSIQITVVAMDKDEFYDDHMDHFYASLPARADSVRRNMDIYSSPRHHRLSITYWYTCHSHYYGLDCNTLCKPRNDSTGHYTCDSNGNKVCMSGWMGTNCTRLIPCLESPCYNGGTCSNVGNIANCTCTPNFNGSRCETDVNECELDLPTCSNGGTCLNTYGGFDCVCPENSTGSRCEDLNECALDIPPCQNNGTCINTFGGFNCSCPPNFNGSLCETDVNECDTGTSLCLNGGTCINTFGRFNCSCPSGFTGSLCGSDVNECASGTFPCQNGGTCLNTLGGFNCSCPPNFNGSLCETDVNECDTGTSLCLNGGTCINTFGGFNCSCPSGFTGSLCGSDVNECASGTFPCQNGGTCLNTIGGFNCSCPSNFTGARCEADVNECENGTSLCLNGGTCQNTFGGFSCLCPGNFTGSRCEADADECKISASPCGIGGTCLNTFGGFNCICAVGLTGSRCEIDVDECEGRSDCASGSTCVNEFGSYRCQCPDGFSGRLCETAEKPAEPNQQTLIIALATVGGVILIVAVILTVVGITNSERISQAVTSRQYSRAGYGGQSYIQYGVSIDFFHLVIEENYLFGMISKILNGFEQKTKADDGKAAVNNSLTRILFELSLLLLLAGVGVANGNGYMTLRFLSYINDDSRGQDRSRCDHFDKCDPKFRLVADRFVPGGRPVKHKLSLEYWYSCNANYYGLDCNTLCVTQDDKVKGHYNCSSEGAKVCLTGWTGADCTQPDLCNPSPCLNGATCSNVGGVASCSCPSGFTGSRCETDIDECKAVDSPCLNNATCENTIGSFRCKCSLGFTGERCETDVNECESKTSVCLNNGTCENTFGGFNCSCPPGLTGHRCELDVDECANGVSA</sequence>
<dbReference type="SUPFAM" id="SSF57196">
    <property type="entry name" value="EGF/Laminin"/>
    <property type="match status" value="4"/>
</dbReference>
<dbReference type="Gene3D" id="2.10.25.10">
    <property type="entry name" value="Laminin"/>
    <property type="match status" value="13"/>
</dbReference>
<dbReference type="GO" id="GO:0007154">
    <property type="term" value="P:cell communication"/>
    <property type="evidence" value="ECO:0007669"/>
    <property type="project" value="InterPro"/>
</dbReference>
<evidence type="ECO:0000256" key="17">
    <source>
        <dbReference type="RuleBase" id="RU280815"/>
    </source>
</evidence>
<dbReference type="FunFam" id="2.10.25.10:FF:000125">
    <property type="entry name" value="Neurogenic locus notch protein-like"/>
    <property type="match status" value="5"/>
</dbReference>
<dbReference type="FunFam" id="2.10.25.10:FF:000391">
    <property type="entry name" value="Weary, isoform C"/>
    <property type="match status" value="1"/>
</dbReference>
<feature type="domain" description="EGF-like" evidence="19">
    <location>
        <begin position="730"/>
        <end position="768"/>
    </location>
</feature>
<evidence type="ECO:0000256" key="7">
    <source>
        <dbReference type="ARBA" id="ARBA00022737"/>
    </source>
</evidence>
<dbReference type="SMART" id="SM00181">
    <property type="entry name" value="EGF"/>
    <property type="match status" value="13"/>
</dbReference>
<dbReference type="Pfam" id="PF00008">
    <property type="entry name" value="EGF"/>
    <property type="match status" value="1"/>
</dbReference>
<dbReference type="InterPro" id="IPR001881">
    <property type="entry name" value="EGF-like_Ca-bd_dom"/>
</dbReference>